<comment type="similarity">
    <text evidence="2">Belongs to the ycf72 family.</text>
</comment>
<feature type="non-terminal residue" evidence="6">
    <location>
        <position position="1"/>
    </location>
</feature>
<dbReference type="Proteomes" id="UP000323597">
    <property type="component" value="Chromosome A10"/>
</dbReference>
<evidence type="ECO:0000256" key="1">
    <source>
        <dbReference type="ARBA" id="ARBA00004229"/>
    </source>
</evidence>
<keyword evidence="7" id="KW-1185">Reference proteome</keyword>
<evidence type="ECO:0000256" key="4">
    <source>
        <dbReference type="ARBA" id="ARBA00022528"/>
    </source>
</evidence>
<dbReference type="PANTHER" id="PTHR37377">
    <property type="entry name" value="RIBULOSE BISPHOSPHATE CARBOXYLASE LARGE CHAIN"/>
    <property type="match status" value="1"/>
</dbReference>
<keyword evidence="5" id="KW-0934">Plastid</keyword>
<accession>A0A5D2XKI0</accession>
<protein>
    <recommendedName>
        <fullName evidence="3">Uncharacterized protein ycf72</fullName>
    </recommendedName>
</protein>
<dbReference type="InterPro" id="IPR038860">
    <property type="entry name" value="YCF72"/>
</dbReference>
<comment type="subcellular location">
    <subcellularLocation>
        <location evidence="1">Plastid</location>
        <location evidence="1">Chloroplast</location>
    </subcellularLocation>
</comment>
<organism evidence="6 7">
    <name type="scientific">Gossypium mustelinum</name>
    <name type="common">Cotton</name>
    <name type="synonym">Gossypium caicoense</name>
    <dbReference type="NCBI Taxonomy" id="34275"/>
    <lineage>
        <taxon>Eukaryota</taxon>
        <taxon>Viridiplantae</taxon>
        <taxon>Streptophyta</taxon>
        <taxon>Embryophyta</taxon>
        <taxon>Tracheophyta</taxon>
        <taxon>Spermatophyta</taxon>
        <taxon>Magnoliopsida</taxon>
        <taxon>eudicotyledons</taxon>
        <taxon>Gunneridae</taxon>
        <taxon>Pentapetalae</taxon>
        <taxon>rosids</taxon>
        <taxon>malvids</taxon>
        <taxon>Malvales</taxon>
        <taxon>Malvaceae</taxon>
        <taxon>Malvoideae</taxon>
        <taxon>Gossypium</taxon>
    </lineage>
</organism>
<evidence type="ECO:0000256" key="2">
    <source>
        <dbReference type="ARBA" id="ARBA00009599"/>
    </source>
</evidence>
<dbReference type="GO" id="GO:0009507">
    <property type="term" value="C:chloroplast"/>
    <property type="evidence" value="ECO:0007669"/>
    <property type="project" value="UniProtKB-SubCell"/>
</dbReference>
<evidence type="ECO:0000313" key="6">
    <source>
        <dbReference type="EMBL" id="TYJ14417.1"/>
    </source>
</evidence>
<proteinExistence type="inferred from homology"/>
<dbReference type="PANTHER" id="PTHR37377:SF2">
    <property type="entry name" value="SMALL RIBOSOMAL SUBUNIT PROTEIN US2C"/>
    <property type="match status" value="1"/>
</dbReference>
<evidence type="ECO:0000256" key="3">
    <source>
        <dbReference type="ARBA" id="ARBA00021519"/>
    </source>
</evidence>
<keyword evidence="4" id="KW-0150">Chloroplast</keyword>
<dbReference type="EMBL" id="CM017645">
    <property type="protein sequence ID" value="TYJ14417.1"/>
    <property type="molecule type" value="Genomic_DNA"/>
</dbReference>
<evidence type="ECO:0000313" key="7">
    <source>
        <dbReference type="Proteomes" id="UP000323597"/>
    </source>
</evidence>
<dbReference type="AlphaFoldDB" id="A0A5D2XKI0"/>
<reference evidence="6 7" key="1">
    <citation type="submission" date="2019-07" db="EMBL/GenBank/DDBJ databases">
        <title>WGS assembly of Gossypium mustelinum.</title>
        <authorList>
            <person name="Chen Z.J."/>
            <person name="Sreedasyam A."/>
            <person name="Ando A."/>
            <person name="Song Q."/>
            <person name="De L."/>
            <person name="Hulse-Kemp A."/>
            <person name="Ding M."/>
            <person name="Ye W."/>
            <person name="Kirkbride R."/>
            <person name="Jenkins J."/>
            <person name="Plott C."/>
            <person name="Lovell J."/>
            <person name="Lin Y.-M."/>
            <person name="Vaughn R."/>
            <person name="Liu B."/>
            <person name="Li W."/>
            <person name="Simpson S."/>
            <person name="Scheffler B."/>
            <person name="Saski C."/>
            <person name="Grover C."/>
            <person name="Hu G."/>
            <person name="Conover J."/>
            <person name="Carlson J."/>
            <person name="Shu S."/>
            <person name="Boston L."/>
            <person name="Williams M."/>
            <person name="Peterson D."/>
            <person name="Mcgee K."/>
            <person name="Jones D."/>
            <person name="Wendel J."/>
            <person name="Stelly D."/>
            <person name="Grimwood J."/>
            <person name="Schmutz J."/>
        </authorList>
    </citation>
    <scope>NUCLEOTIDE SEQUENCE [LARGE SCALE GENOMIC DNA]</scope>
    <source>
        <strain evidence="6">1408120.09</strain>
    </source>
</reference>
<evidence type="ECO:0000256" key="5">
    <source>
        <dbReference type="ARBA" id="ARBA00022640"/>
    </source>
</evidence>
<sequence>KTPKGCGFFFYQLEPPFTPWGCSTGFMTTPLTIRRLLSQHLDPTLSKLFRFTPTIPTCLTIVEQVLDIKQTSPKCNFNMVYLFSFVISFITASTAPANCPPLPSVIFMLCMVVPKGISVEGHFWFCRCLKQICLLHITISLESIILYEELLM</sequence>
<name>A0A5D2XKI0_GOSMU</name>
<feature type="non-terminal residue" evidence="6">
    <location>
        <position position="152"/>
    </location>
</feature>
<gene>
    <name evidence="6" type="ORF">E1A91_A10G117300v1</name>
</gene>